<sequence>VNIDNADVDIEALVVEVEPESSLADVDFCTILGVTLALVLPPSFVICTKLGLLQYGQYF</sequence>
<dbReference type="AlphaFoldDB" id="X1NLI0"/>
<comment type="caution">
    <text evidence="1">The sequence shown here is derived from an EMBL/GenBank/DDBJ whole genome shotgun (WGS) entry which is preliminary data.</text>
</comment>
<dbReference type="EMBL" id="BARV01029457">
    <property type="protein sequence ID" value="GAI44877.1"/>
    <property type="molecule type" value="Genomic_DNA"/>
</dbReference>
<protein>
    <submittedName>
        <fullName evidence="1">Uncharacterized protein</fullName>
    </submittedName>
</protein>
<proteinExistence type="predicted"/>
<evidence type="ECO:0000313" key="1">
    <source>
        <dbReference type="EMBL" id="GAI44877.1"/>
    </source>
</evidence>
<name>X1NLI0_9ZZZZ</name>
<feature type="non-terminal residue" evidence="1">
    <location>
        <position position="1"/>
    </location>
</feature>
<accession>X1NLI0</accession>
<organism evidence="1">
    <name type="scientific">marine sediment metagenome</name>
    <dbReference type="NCBI Taxonomy" id="412755"/>
    <lineage>
        <taxon>unclassified sequences</taxon>
        <taxon>metagenomes</taxon>
        <taxon>ecological metagenomes</taxon>
    </lineage>
</organism>
<gene>
    <name evidence="1" type="ORF">S06H3_46965</name>
</gene>
<reference evidence="1" key="1">
    <citation type="journal article" date="2014" name="Front. Microbiol.">
        <title>High frequency of phylogenetically diverse reductive dehalogenase-homologous genes in deep subseafloor sedimentary metagenomes.</title>
        <authorList>
            <person name="Kawai M."/>
            <person name="Futagami T."/>
            <person name="Toyoda A."/>
            <person name="Takaki Y."/>
            <person name="Nishi S."/>
            <person name="Hori S."/>
            <person name="Arai W."/>
            <person name="Tsubouchi T."/>
            <person name="Morono Y."/>
            <person name="Uchiyama I."/>
            <person name="Ito T."/>
            <person name="Fujiyama A."/>
            <person name="Inagaki F."/>
            <person name="Takami H."/>
        </authorList>
    </citation>
    <scope>NUCLEOTIDE SEQUENCE</scope>
    <source>
        <strain evidence="1">Expedition CK06-06</strain>
    </source>
</reference>